<keyword evidence="2" id="KW-1185">Reference proteome</keyword>
<evidence type="ECO:0008006" key="3">
    <source>
        <dbReference type="Google" id="ProtNLM"/>
    </source>
</evidence>
<dbReference type="EMBL" id="HG001992">
    <property type="protein sequence ID" value="CDF39058.1"/>
    <property type="molecule type" value="Genomic_DNA"/>
</dbReference>
<dbReference type="GeneID" id="17326687"/>
<sequence>MRRSSAAPLFAPSLSVLKFKQTRTSLKSFARPHVLHTTRVRRSPFPTGLQARNQPKMLKLITAIPSRLHQLASSILVFLMFRPPLRGLLLPFLGRPEGIRGALLARFIFPALNRSTQDSIVVVADPPEDARVLELGFAKGDLLQSLIDRGVKPPVYGLDIMRDMVALCRSKLGKHAVLGSANIEEEGLVAPGLTYGQLFEAEDCERAGFSASEVVAPFDQVIMTNVFYFFSDEGIYHAAKNLWALLRDGGKVLTVSSPVEDYSEGFQAMGFEGDMSSARYMDAMQAAGFKTHKEEDANGETTTLVSVKCQE</sequence>
<dbReference type="KEGG" id="ccp:CHC_T00006544001"/>
<dbReference type="Gramene" id="CDF39058">
    <property type="protein sequence ID" value="CDF39058"/>
    <property type="gene ID" value="CHC_T00006544001"/>
</dbReference>
<evidence type="ECO:0000313" key="1">
    <source>
        <dbReference type="EMBL" id="CDF39058.1"/>
    </source>
</evidence>
<accession>R7QMT0</accession>
<proteinExistence type="predicted"/>
<gene>
    <name evidence="1" type="ORF">CHC_T00006544001</name>
</gene>
<dbReference type="SUPFAM" id="SSF53335">
    <property type="entry name" value="S-adenosyl-L-methionine-dependent methyltransferases"/>
    <property type="match status" value="1"/>
</dbReference>
<reference evidence="2" key="1">
    <citation type="journal article" date="2013" name="Proc. Natl. Acad. Sci. U.S.A.">
        <title>Genome structure and metabolic features in the red seaweed Chondrus crispus shed light on evolution of the Archaeplastida.</title>
        <authorList>
            <person name="Collen J."/>
            <person name="Porcel B."/>
            <person name="Carre W."/>
            <person name="Ball S.G."/>
            <person name="Chaparro C."/>
            <person name="Tonon T."/>
            <person name="Barbeyron T."/>
            <person name="Michel G."/>
            <person name="Noel B."/>
            <person name="Valentin K."/>
            <person name="Elias M."/>
            <person name="Artiguenave F."/>
            <person name="Arun A."/>
            <person name="Aury J.M."/>
            <person name="Barbosa-Neto J.F."/>
            <person name="Bothwell J.H."/>
            <person name="Bouget F.Y."/>
            <person name="Brillet L."/>
            <person name="Cabello-Hurtado F."/>
            <person name="Capella-Gutierrez S."/>
            <person name="Charrier B."/>
            <person name="Cladiere L."/>
            <person name="Cock J.M."/>
            <person name="Coelho S.M."/>
            <person name="Colleoni C."/>
            <person name="Czjzek M."/>
            <person name="Da Silva C."/>
            <person name="Delage L."/>
            <person name="Denoeud F."/>
            <person name="Deschamps P."/>
            <person name="Dittami S.M."/>
            <person name="Gabaldon T."/>
            <person name="Gachon C.M."/>
            <person name="Groisillier A."/>
            <person name="Herve C."/>
            <person name="Jabbari K."/>
            <person name="Katinka M."/>
            <person name="Kloareg B."/>
            <person name="Kowalczyk N."/>
            <person name="Labadie K."/>
            <person name="Leblanc C."/>
            <person name="Lopez P.J."/>
            <person name="McLachlan D.H."/>
            <person name="Meslet-Cladiere L."/>
            <person name="Moustafa A."/>
            <person name="Nehr Z."/>
            <person name="Nyvall Collen P."/>
            <person name="Panaud O."/>
            <person name="Partensky F."/>
            <person name="Poulain J."/>
            <person name="Rensing S.A."/>
            <person name="Rousvoal S."/>
            <person name="Samson G."/>
            <person name="Symeonidi A."/>
            <person name="Weissenbach J."/>
            <person name="Zambounis A."/>
            <person name="Wincker P."/>
            <person name="Boyen C."/>
        </authorList>
    </citation>
    <scope>NUCLEOTIDE SEQUENCE [LARGE SCALE GENOMIC DNA]</scope>
    <source>
        <strain evidence="2">cv. Stackhouse</strain>
    </source>
</reference>
<dbReference type="Gene3D" id="3.40.50.150">
    <property type="entry name" value="Vaccinia Virus protein VP39"/>
    <property type="match status" value="1"/>
</dbReference>
<dbReference type="RefSeq" id="XP_005718969.1">
    <property type="nucleotide sequence ID" value="XM_005718912.1"/>
</dbReference>
<dbReference type="AlphaFoldDB" id="R7QMT0"/>
<organism evidence="1 2">
    <name type="scientific">Chondrus crispus</name>
    <name type="common">Carrageen Irish moss</name>
    <name type="synonym">Polymorpha crispa</name>
    <dbReference type="NCBI Taxonomy" id="2769"/>
    <lineage>
        <taxon>Eukaryota</taxon>
        <taxon>Rhodophyta</taxon>
        <taxon>Florideophyceae</taxon>
        <taxon>Rhodymeniophycidae</taxon>
        <taxon>Gigartinales</taxon>
        <taxon>Gigartinaceae</taxon>
        <taxon>Chondrus</taxon>
    </lineage>
</organism>
<dbReference type="CDD" id="cd02440">
    <property type="entry name" value="AdoMet_MTases"/>
    <property type="match status" value="1"/>
</dbReference>
<name>R7QMT0_CHOCR</name>
<protein>
    <recommendedName>
        <fullName evidence="3">Methyltransferase type 11 domain-containing protein</fullName>
    </recommendedName>
</protein>
<evidence type="ECO:0000313" key="2">
    <source>
        <dbReference type="Proteomes" id="UP000012073"/>
    </source>
</evidence>
<dbReference type="InterPro" id="IPR029063">
    <property type="entry name" value="SAM-dependent_MTases_sf"/>
</dbReference>
<dbReference type="Proteomes" id="UP000012073">
    <property type="component" value="Unassembled WGS sequence"/>
</dbReference>